<dbReference type="RefSeq" id="WP_171469383.1">
    <property type="nucleotide sequence ID" value="NZ_CP053452.2"/>
</dbReference>
<accession>A0A6M5YIH5</accession>
<reference evidence="2" key="1">
    <citation type="submission" date="2020-05" db="EMBL/GenBank/DDBJ databases">
        <title>Frigoriglobus tundricola gen. nov., sp. nov., a psychrotolerant cellulolytic planctomycete of the family Gemmataceae with two divergent copies of 16S rRNA gene.</title>
        <authorList>
            <person name="Kulichevskaya I.S."/>
            <person name="Ivanova A.A."/>
            <person name="Naumoff D.G."/>
            <person name="Beletsky A.V."/>
            <person name="Rijpstra W.I.C."/>
            <person name="Sinninghe Damste J.S."/>
            <person name="Mardanov A.V."/>
            <person name="Ravin N.V."/>
            <person name="Dedysh S.N."/>
        </authorList>
    </citation>
    <scope>NUCLEOTIDE SEQUENCE [LARGE SCALE GENOMIC DNA]</scope>
    <source>
        <strain evidence="2">PL17</strain>
    </source>
</reference>
<dbReference type="Proteomes" id="UP000503447">
    <property type="component" value="Chromosome"/>
</dbReference>
<proteinExistence type="predicted"/>
<dbReference type="EMBL" id="CP053452">
    <property type="protein sequence ID" value="QJW93121.1"/>
    <property type="molecule type" value="Genomic_DNA"/>
</dbReference>
<organism evidence="1 2">
    <name type="scientific">Frigoriglobus tundricola</name>
    <dbReference type="NCBI Taxonomy" id="2774151"/>
    <lineage>
        <taxon>Bacteria</taxon>
        <taxon>Pseudomonadati</taxon>
        <taxon>Planctomycetota</taxon>
        <taxon>Planctomycetia</taxon>
        <taxon>Gemmatales</taxon>
        <taxon>Gemmataceae</taxon>
        <taxon>Frigoriglobus</taxon>
    </lineage>
</organism>
<evidence type="ECO:0000313" key="2">
    <source>
        <dbReference type="Proteomes" id="UP000503447"/>
    </source>
</evidence>
<keyword evidence="2" id="KW-1185">Reference proteome</keyword>
<protein>
    <submittedName>
        <fullName evidence="1">Uncharacterized protein</fullName>
    </submittedName>
</protein>
<dbReference type="KEGG" id="ftj:FTUN_0624"/>
<sequence length="106" mass="12128">MIHKLTIGHFDIEALKAHRVVVLRPIDMTVVSRLVREVGEITESGRLTLGGHAVEVYIGYIVCPWLMPSRNKVAEEFAKRLCQEVGCVMYDDSRRETVTPEQFAEW</sequence>
<evidence type="ECO:0000313" key="1">
    <source>
        <dbReference type="EMBL" id="QJW93121.1"/>
    </source>
</evidence>
<name>A0A6M5YIH5_9BACT</name>
<gene>
    <name evidence="1" type="ORF">FTUN_0624</name>
</gene>
<dbReference type="AlphaFoldDB" id="A0A6M5YIH5"/>